<dbReference type="PANTHER" id="PTHR46112">
    <property type="entry name" value="AMINOPEPTIDASE"/>
    <property type="match status" value="1"/>
</dbReference>
<dbReference type="AlphaFoldDB" id="A0A1H3LMR1"/>
<dbReference type="SUPFAM" id="SSF53092">
    <property type="entry name" value="Creatinase/prolidase N-terminal domain"/>
    <property type="match status" value="1"/>
</dbReference>
<comment type="similarity">
    <text evidence="3">Belongs to the peptidase M24B family.</text>
</comment>
<dbReference type="InterPro" id="IPR036005">
    <property type="entry name" value="Creatinase/aminopeptidase-like"/>
</dbReference>
<organism evidence="6 7">
    <name type="scientific">Tindallia californiensis</name>
    <dbReference type="NCBI Taxonomy" id="159292"/>
    <lineage>
        <taxon>Bacteria</taxon>
        <taxon>Bacillati</taxon>
        <taxon>Bacillota</taxon>
        <taxon>Clostridia</taxon>
        <taxon>Peptostreptococcales</taxon>
        <taxon>Tindalliaceae</taxon>
        <taxon>Tindallia</taxon>
    </lineage>
</organism>
<dbReference type="SUPFAM" id="SSF55920">
    <property type="entry name" value="Creatinase/aminopeptidase"/>
    <property type="match status" value="1"/>
</dbReference>
<evidence type="ECO:0000259" key="4">
    <source>
        <dbReference type="Pfam" id="PF00557"/>
    </source>
</evidence>
<evidence type="ECO:0000313" key="6">
    <source>
        <dbReference type="EMBL" id="SDY65258.1"/>
    </source>
</evidence>
<keyword evidence="7" id="KW-1185">Reference proteome</keyword>
<name>A0A1H3LMR1_9FIRM</name>
<keyword evidence="6" id="KW-0031">Aminopeptidase</keyword>
<dbReference type="Pfam" id="PF00557">
    <property type="entry name" value="Peptidase_M24"/>
    <property type="match status" value="1"/>
</dbReference>
<dbReference type="EMBL" id="FNPV01000003">
    <property type="protein sequence ID" value="SDY65258.1"/>
    <property type="molecule type" value="Genomic_DNA"/>
</dbReference>
<feature type="domain" description="Peptidase M24" evidence="4">
    <location>
        <begin position="146"/>
        <end position="351"/>
    </location>
</feature>
<sequence length="367" mass="41602">MSIYQKRIEKLQEKMQGEEIECLFLSPSVNLNYLTGYGAKMDERLVLFVLPTKGEGFFVAPKLYEAFITKTPIRNNVFWSDQEDPFQMLLKEMGEREIGITRIALENSMPAAFMLPIQKKIKDADFRLAGYLFESLRKIKSETEIEKLKNSATVVDNILKKVILERDWIGRTEKELAATLEQEMKQHGMEGPSFSPIIATGSNSASPHHKTGTDKILKNQPLLMDLGGLMDGFCSDMSRTVFLGDEPDEFFLEIYEIVLEAQRKGIEAVRPKVSAESIDKVVRDHIISKGYGDYFIHRTGHGIGMEVHESPYIVEGNEEMLEPGMLFSIEPGIYLPGKFGVRIEDIVLVTDTGCQILNQFPKQPYFG</sequence>
<keyword evidence="2" id="KW-0378">Hydrolase</keyword>
<evidence type="ECO:0000256" key="2">
    <source>
        <dbReference type="ARBA" id="ARBA00022801"/>
    </source>
</evidence>
<keyword evidence="1 3" id="KW-0479">Metal-binding</keyword>
<gene>
    <name evidence="6" type="ORF">SAMN05192546_103273</name>
</gene>
<evidence type="ECO:0000256" key="1">
    <source>
        <dbReference type="ARBA" id="ARBA00022723"/>
    </source>
</evidence>
<dbReference type="InterPro" id="IPR000587">
    <property type="entry name" value="Creatinase_N"/>
</dbReference>
<evidence type="ECO:0000313" key="7">
    <source>
        <dbReference type="Proteomes" id="UP000199230"/>
    </source>
</evidence>
<dbReference type="GO" id="GO:0046872">
    <property type="term" value="F:metal ion binding"/>
    <property type="evidence" value="ECO:0007669"/>
    <property type="project" value="UniProtKB-KW"/>
</dbReference>
<dbReference type="Gene3D" id="3.90.230.10">
    <property type="entry name" value="Creatinase/methionine aminopeptidase superfamily"/>
    <property type="match status" value="1"/>
</dbReference>
<dbReference type="STRING" id="159292.SAMN05192546_103273"/>
<dbReference type="PANTHER" id="PTHR46112:SF2">
    <property type="entry name" value="XAA-PRO AMINOPEPTIDASE P-RELATED"/>
    <property type="match status" value="1"/>
</dbReference>
<evidence type="ECO:0000259" key="5">
    <source>
        <dbReference type="Pfam" id="PF01321"/>
    </source>
</evidence>
<proteinExistence type="inferred from homology"/>
<dbReference type="RefSeq" id="WP_093312066.1">
    <property type="nucleotide sequence ID" value="NZ_FNPV01000003.1"/>
</dbReference>
<accession>A0A1H3LMR1</accession>
<evidence type="ECO:0000256" key="3">
    <source>
        <dbReference type="RuleBase" id="RU000590"/>
    </source>
</evidence>
<feature type="domain" description="Creatinase N-terminal" evidence="5">
    <location>
        <begin position="7"/>
        <end position="139"/>
    </location>
</feature>
<dbReference type="GO" id="GO:0004177">
    <property type="term" value="F:aminopeptidase activity"/>
    <property type="evidence" value="ECO:0007669"/>
    <property type="project" value="UniProtKB-KW"/>
</dbReference>
<dbReference type="Proteomes" id="UP000199230">
    <property type="component" value="Unassembled WGS sequence"/>
</dbReference>
<dbReference type="Pfam" id="PF01321">
    <property type="entry name" value="Creatinase_N"/>
    <property type="match status" value="1"/>
</dbReference>
<dbReference type="PROSITE" id="PS00491">
    <property type="entry name" value="PROLINE_PEPTIDASE"/>
    <property type="match status" value="1"/>
</dbReference>
<protein>
    <submittedName>
        <fullName evidence="6">Xaa-Pro aminopeptidase</fullName>
    </submittedName>
</protein>
<dbReference type="CDD" id="cd01092">
    <property type="entry name" value="APP-like"/>
    <property type="match status" value="1"/>
</dbReference>
<reference evidence="6 7" key="1">
    <citation type="submission" date="2016-10" db="EMBL/GenBank/DDBJ databases">
        <authorList>
            <person name="de Groot N.N."/>
        </authorList>
    </citation>
    <scope>NUCLEOTIDE SEQUENCE [LARGE SCALE GENOMIC DNA]</scope>
    <source>
        <strain evidence="6 7">APO</strain>
    </source>
</reference>
<dbReference type="InterPro" id="IPR001131">
    <property type="entry name" value="Peptidase_M24B_aminopep-P_CS"/>
</dbReference>
<keyword evidence="6" id="KW-0645">Protease</keyword>
<dbReference type="Gene3D" id="3.40.350.10">
    <property type="entry name" value="Creatinase/prolidase N-terminal domain"/>
    <property type="match status" value="1"/>
</dbReference>
<dbReference type="InterPro" id="IPR029149">
    <property type="entry name" value="Creatin/AminoP/Spt16_N"/>
</dbReference>
<dbReference type="InterPro" id="IPR050659">
    <property type="entry name" value="Peptidase_M24B"/>
</dbReference>
<dbReference type="InterPro" id="IPR000994">
    <property type="entry name" value="Pept_M24"/>
</dbReference>
<dbReference type="OrthoDB" id="9806388at2"/>